<dbReference type="SUPFAM" id="SSF47413">
    <property type="entry name" value="lambda repressor-like DNA-binding domains"/>
    <property type="match status" value="1"/>
</dbReference>
<feature type="domain" description="HTH cro/C1-type" evidence="2">
    <location>
        <begin position="18"/>
        <end position="72"/>
    </location>
</feature>
<dbReference type="EMBL" id="SLWA01000002">
    <property type="protein sequence ID" value="TCN59397.1"/>
    <property type="molecule type" value="Genomic_DNA"/>
</dbReference>
<dbReference type="OrthoDB" id="678057at2"/>
<keyword evidence="1" id="KW-0238">DNA-binding</keyword>
<dbReference type="Pfam" id="PF01381">
    <property type="entry name" value="HTH_3"/>
    <property type="match status" value="1"/>
</dbReference>
<evidence type="ECO:0000256" key="1">
    <source>
        <dbReference type="ARBA" id="ARBA00023125"/>
    </source>
</evidence>
<dbReference type="InterPro" id="IPR010982">
    <property type="entry name" value="Lambda_DNA-bd_dom_sf"/>
</dbReference>
<dbReference type="InterPro" id="IPR050807">
    <property type="entry name" value="TransReg_Diox_bact_type"/>
</dbReference>
<keyword evidence="5" id="KW-1185">Reference proteome</keyword>
<organism evidence="4 6">
    <name type="scientific">Flavobacterium circumlabens</name>
    <dbReference type="NCBI Taxonomy" id="2133765"/>
    <lineage>
        <taxon>Bacteria</taxon>
        <taxon>Pseudomonadati</taxon>
        <taxon>Bacteroidota</taxon>
        <taxon>Flavobacteriia</taxon>
        <taxon>Flavobacteriales</taxon>
        <taxon>Flavobacteriaceae</taxon>
        <taxon>Flavobacterium</taxon>
    </lineage>
</organism>
<reference evidence="4 6" key="2">
    <citation type="journal article" date="2018" name="Syst. Appl. Microbiol.">
        <title>Flavobacterium circumlabens sp. nov. and Flavobacterium cupreum sp. nov., two psychrotrophic species isolated from Antarctic environmental samples.</title>
        <authorList>
            <person name="Kralova S."/>
            <person name="Busse H.J."/>
            <person name="Svec P."/>
            <person name="Maslanova I."/>
            <person name="Stankova E."/>
            <person name="Bartak M."/>
            <person name="Sedlacek I."/>
        </authorList>
    </citation>
    <scope>NUCLEOTIDE SEQUENCE [LARGE SCALE GENOMIC DNA]</scope>
    <source>
        <strain evidence="4 6">CCM 8828</strain>
    </source>
</reference>
<evidence type="ECO:0000313" key="6">
    <source>
        <dbReference type="Proteomes" id="UP000298340"/>
    </source>
</evidence>
<comment type="caution">
    <text evidence="4">The sequence shown here is derived from an EMBL/GenBank/DDBJ whole genome shotgun (WGS) entry which is preliminary data.</text>
</comment>
<sequence length="84" mass="9717">MINGDIKNSFLLLFGKNLEAYRKKKKLSYRELAQNCDLDHSYISKIEKGEVNVTLETLLELMKGLNISAKDLFDFDFDINKLNS</sequence>
<dbReference type="EMBL" id="QWDN01000002">
    <property type="protein sequence ID" value="TEB45386.1"/>
    <property type="molecule type" value="Genomic_DNA"/>
</dbReference>
<proteinExistence type="predicted"/>
<accession>A0A4Y7UGA6</accession>
<dbReference type="PANTHER" id="PTHR46797:SF1">
    <property type="entry name" value="METHYLPHOSPHONATE SYNTHASE"/>
    <property type="match status" value="1"/>
</dbReference>
<dbReference type="Proteomes" id="UP000295270">
    <property type="component" value="Unassembled WGS sequence"/>
</dbReference>
<dbReference type="GO" id="GO:0005829">
    <property type="term" value="C:cytosol"/>
    <property type="evidence" value="ECO:0007669"/>
    <property type="project" value="TreeGrafter"/>
</dbReference>
<dbReference type="GO" id="GO:0003677">
    <property type="term" value="F:DNA binding"/>
    <property type="evidence" value="ECO:0007669"/>
    <property type="project" value="UniProtKB-KW"/>
</dbReference>
<dbReference type="InterPro" id="IPR001387">
    <property type="entry name" value="Cro/C1-type_HTH"/>
</dbReference>
<gene>
    <name evidence="4" type="ORF">D0809_05755</name>
    <name evidence="3" type="ORF">EV142_10212</name>
</gene>
<dbReference type="CDD" id="cd00093">
    <property type="entry name" value="HTH_XRE"/>
    <property type="match status" value="1"/>
</dbReference>
<dbReference type="GO" id="GO:0003700">
    <property type="term" value="F:DNA-binding transcription factor activity"/>
    <property type="evidence" value="ECO:0007669"/>
    <property type="project" value="TreeGrafter"/>
</dbReference>
<name>A0A4Y7UGA6_9FLAO</name>
<dbReference type="PROSITE" id="PS50943">
    <property type="entry name" value="HTH_CROC1"/>
    <property type="match status" value="1"/>
</dbReference>
<dbReference type="RefSeq" id="WP_132033229.1">
    <property type="nucleotide sequence ID" value="NZ_QWDN01000002.1"/>
</dbReference>
<evidence type="ECO:0000313" key="5">
    <source>
        <dbReference type="Proteomes" id="UP000295270"/>
    </source>
</evidence>
<evidence type="ECO:0000313" key="3">
    <source>
        <dbReference type="EMBL" id="TCN59397.1"/>
    </source>
</evidence>
<reference evidence="3" key="3">
    <citation type="submission" date="2019-03" db="EMBL/GenBank/DDBJ databases">
        <authorList>
            <person name="Whitman W."/>
            <person name="Huntemann M."/>
            <person name="Clum A."/>
            <person name="Pillay M."/>
            <person name="Palaniappan K."/>
            <person name="Varghese N."/>
            <person name="Mikhailova N."/>
            <person name="Stamatis D."/>
            <person name="Reddy T."/>
            <person name="Daum C."/>
            <person name="Shapiro N."/>
            <person name="Ivanova N."/>
            <person name="Kyrpides N."/>
            <person name="Woyke T."/>
        </authorList>
    </citation>
    <scope>NUCLEOTIDE SEQUENCE</scope>
    <source>
        <strain evidence="3">P5626</strain>
    </source>
</reference>
<dbReference type="Gene3D" id="1.10.260.40">
    <property type="entry name" value="lambda repressor-like DNA-binding domains"/>
    <property type="match status" value="1"/>
</dbReference>
<dbReference type="Proteomes" id="UP000298340">
    <property type="component" value="Unassembled WGS sequence"/>
</dbReference>
<dbReference type="PANTHER" id="PTHR46797">
    <property type="entry name" value="HTH-TYPE TRANSCRIPTIONAL REGULATOR"/>
    <property type="match status" value="1"/>
</dbReference>
<evidence type="ECO:0000259" key="2">
    <source>
        <dbReference type="PROSITE" id="PS50943"/>
    </source>
</evidence>
<protein>
    <submittedName>
        <fullName evidence="3">Helix-turn-helix protein</fullName>
    </submittedName>
    <submittedName>
        <fullName evidence="4">XRE family transcriptional regulator</fullName>
    </submittedName>
</protein>
<evidence type="ECO:0000313" key="4">
    <source>
        <dbReference type="EMBL" id="TEB45386.1"/>
    </source>
</evidence>
<reference evidence="3 5" key="1">
    <citation type="journal article" date="2015" name="Stand. Genomic Sci.">
        <title>Genomic Encyclopedia of Bacterial and Archaeal Type Strains, Phase III: the genomes of soil and plant-associated and newly described type strains.</title>
        <authorList>
            <person name="Whitman W.B."/>
            <person name="Woyke T."/>
            <person name="Klenk H.P."/>
            <person name="Zhou Y."/>
            <person name="Lilburn T.G."/>
            <person name="Beck B.J."/>
            <person name="De Vos P."/>
            <person name="Vandamme P."/>
            <person name="Eisen J.A."/>
            <person name="Garrity G."/>
            <person name="Hugenholtz P."/>
            <person name="Kyrpides N.C."/>
        </authorList>
    </citation>
    <scope>NUCLEOTIDE SEQUENCE [LARGE SCALE GENOMIC DNA]</scope>
    <source>
        <strain evidence="3 5">P5626</strain>
    </source>
</reference>
<dbReference type="AlphaFoldDB" id="A0A4Y7UGA6"/>
<dbReference type="SMART" id="SM00530">
    <property type="entry name" value="HTH_XRE"/>
    <property type="match status" value="1"/>
</dbReference>